<evidence type="ECO:0000256" key="1">
    <source>
        <dbReference type="SAM" id="Coils"/>
    </source>
</evidence>
<dbReference type="PANTHER" id="PTHR42974">
    <property type="entry name" value="GLUTAMINE SYNTHETASE"/>
    <property type="match status" value="1"/>
</dbReference>
<proteinExistence type="predicted"/>
<dbReference type="InterPro" id="IPR052725">
    <property type="entry name" value="GS_Type-3"/>
</dbReference>
<evidence type="ECO:0000313" key="2">
    <source>
        <dbReference type="EMBL" id="EKC49070.1"/>
    </source>
</evidence>
<name>K1S5U2_9ZZZZ</name>
<dbReference type="AlphaFoldDB" id="K1S5U2"/>
<dbReference type="EMBL" id="AJWZ01010224">
    <property type="protein sequence ID" value="EKC49070.1"/>
    <property type="molecule type" value="Genomic_DNA"/>
</dbReference>
<dbReference type="Gene3D" id="1.20.120.1560">
    <property type="match status" value="1"/>
</dbReference>
<comment type="caution">
    <text evidence="2">The sequence shown here is derived from an EMBL/GenBank/DDBJ whole genome shotgun (WGS) entry which is preliminary data.</text>
</comment>
<feature type="coiled-coil region" evidence="1">
    <location>
        <begin position="16"/>
        <end position="43"/>
    </location>
</feature>
<sequence>IPGLNASADIALIKKIQDHTAEIQKLTGEMIDARKVANRIEDQREKAIAYHDTVAVFFDRIRYHIDKLEEIVDDQIWPLPKYRELLFLR</sequence>
<feature type="non-terminal residue" evidence="2">
    <location>
        <position position="1"/>
    </location>
</feature>
<reference evidence="2" key="1">
    <citation type="journal article" date="2013" name="Environ. Microbiol.">
        <title>Microbiota from the distal guts of lean and obese adolescents exhibit partial functional redundancy besides clear differences in community structure.</title>
        <authorList>
            <person name="Ferrer M."/>
            <person name="Ruiz A."/>
            <person name="Lanza F."/>
            <person name="Haange S.B."/>
            <person name="Oberbach A."/>
            <person name="Till H."/>
            <person name="Bargiela R."/>
            <person name="Campoy C."/>
            <person name="Segura M.T."/>
            <person name="Richter M."/>
            <person name="von Bergen M."/>
            <person name="Seifert J."/>
            <person name="Suarez A."/>
        </authorList>
    </citation>
    <scope>NUCLEOTIDE SEQUENCE</scope>
</reference>
<dbReference type="PANTHER" id="PTHR42974:SF1">
    <property type="entry name" value="TYPE-3 GLUTAMINE SYNTHETASE"/>
    <property type="match status" value="1"/>
</dbReference>
<gene>
    <name evidence="2" type="ORF">OBE_14839</name>
</gene>
<keyword evidence="1" id="KW-0175">Coiled coil</keyword>
<organism evidence="2">
    <name type="scientific">human gut metagenome</name>
    <dbReference type="NCBI Taxonomy" id="408170"/>
    <lineage>
        <taxon>unclassified sequences</taxon>
        <taxon>metagenomes</taxon>
        <taxon>organismal metagenomes</taxon>
    </lineage>
</organism>
<accession>K1S5U2</accession>
<protein>
    <submittedName>
        <fullName evidence="2">Glutamine synthetase</fullName>
    </submittedName>
</protein>